<evidence type="ECO:0000313" key="1">
    <source>
        <dbReference type="EMBL" id="KAK1595533.1"/>
    </source>
</evidence>
<gene>
    <name evidence="1" type="ORF">LY79DRAFT_101079</name>
</gene>
<dbReference type="Proteomes" id="UP001230504">
    <property type="component" value="Unassembled WGS sequence"/>
</dbReference>
<dbReference type="RefSeq" id="XP_060416545.1">
    <property type="nucleotide sequence ID" value="XM_060550623.1"/>
</dbReference>
<reference evidence="1" key="1">
    <citation type="submission" date="2021-06" db="EMBL/GenBank/DDBJ databases">
        <title>Comparative genomics, transcriptomics and evolutionary studies reveal genomic signatures of adaptation to plant cell wall in hemibiotrophic fungi.</title>
        <authorList>
            <consortium name="DOE Joint Genome Institute"/>
            <person name="Baroncelli R."/>
            <person name="Diaz J.F."/>
            <person name="Benocci T."/>
            <person name="Peng M."/>
            <person name="Battaglia E."/>
            <person name="Haridas S."/>
            <person name="Andreopoulos W."/>
            <person name="Labutti K."/>
            <person name="Pangilinan J."/>
            <person name="Floch G.L."/>
            <person name="Makela M.R."/>
            <person name="Henrissat B."/>
            <person name="Grigoriev I.V."/>
            <person name="Crouch J.A."/>
            <person name="De Vries R.P."/>
            <person name="Sukno S.A."/>
            <person name="Thon M.R."/>
        </authorList>
    </citation>
    <scope>NUCLEOTIDE SEQUENCE</scope>
    <source>
        <strain evidence="1">CBS 125086</strain>
    </source>
</reference>
<accession>A0AAD8V7S5</accession>
<sequence length="152" mass="17009">MFGYCAGVGATSENVDARTGCYEQVKNREVGGNVKGDHKDEELSYVCAGKTAEGGLTSLCLGHLELEPSRLVPYPNLKINLSQEKRQWGLIEGPWGPGPGGQKRLWLTKRWRKMPLHASLRLRQTRSLSRRVSAENANATTTCRETRKWAWP</sequence>
<comment type="caution">
    <text evidence="1">The sequence shown here is derived from an EMBL/GenBank/DDBJ whole genome shotgun (WGS) entry which is preliminary data.</text>
</comment>
<proteinExistence type="predicted"/>
<protein>
    <submittedName>
        <fullName evidence="1">Uncharacterized protein</fullName>
    </submittedName>
</protein>
<name>A0AAD8V7S5_9PEZI</name>
<dbReference type="AlphaFoldDB" id="A0AAD8V7S5"/>
<dbReference type="GeneID" id="85434863"/>
<evidence type="ECO:0000313" key="2">
    <source>
        <dbReference type="Proteomes" id="UP001230504"/>
    </source>
</evidence>
<organism evidence="1 2">
    <name type="scientific">Colletotrichum navitas</name>
    <dbReference type="NCBI Taxonomy" id="681940"/>
    <lineage>
        <taxon>Eukaryota</taxon>
        <taxon>Fungi</taxon>
        <taxon>Dikarya</taxon>
        <taxon>Ascomycota</taxon>
        <taxon>Pezizomycotina</taxon>
        <taxon>Sordariomycetes</taxon>
        <taxon>Hypocreomycetidae</taxon>
        <taxon>Glomerellales</taxon>
        <taxon>Glomerellaceae</taxon>
        <taxon>Colletotrichum</taxon>
        <taxon>Colletotrichum graminicola species complex</taxon>
    </lineage>
</organism>
<keyword evidence="2" id="KW-1185">Reference proteome</keyword>
<dbReference type="EMBL" id="JAHLJV010000015">
    <property type="protein sequence ID" value="KAK1595533.1"/>
    <property type="molecule type" value="Genomic_DNA"/>
</dbReference>